<feature type="non-terminal residue" evidence="1">
    <location>
        <position position="54"/>
    </location>
</feature>
<accession>A0A9W4X3L1</accession>
<gene>
    <name evidence="1" type="ORF">FWILDA_LOCUS19085</name>
</gene>
<keyword evidence="2" id="KW-1185">Reference proteome</keyword>
<dbReference type="EMBL" id="CAMKVN010021417">
    <property type="protein sequence ID" value="CAI2199460.1"/>
    <property type="molecule type" value="Genomic_DNA"/>
</dbReference>
<evidence type="ECO:0000313" key="2">
    <source>
        <dbReference type="Proteomes" id="UP001153678"/>
    </source>
</evidence>
<dbReference type="OrthoDB" id="2428276at2759"/>
<evidence type="ECO:0000313" key="1">
    <source>
        <dbReference type="EMBL" id="CAI2199460.1"/>
    </source>
</evidence>
<sequence length="54" mass="5877">VIQMINYGYSLRVAAFNDGVKINVLARKMAGRFTPLNPFNNSTGITVATSALFI</sequence>
<dbReference type="Proteomes" id="UP001153678">
    <property type="component" value="Unassembled WGS sequence"/>
</dbReference>
<organism evidence="1 2">
    <name type="scientific">Funneliformis geosporum</name>
    <dbReference type="NCBI Taxonomy" id="1117311"/>
    <lineage>
        <taxon>Eukaryota</taxon>
        <taxon>Fungi</taxon>
        <taxon>Fungi incertae sedis</taxon>
        <taxon>Mucoromycota</taxon>
        <taxon>Glomeromycotina</taxon>
        <taxon>Glomeromycetes</taxon>
        <taxon>Glomerales</taxon>
        <taxon>Glomeraceae</taxon>
        <taxon>Funneliformis</taxon>
    </lineage>
</organism>
<comment type="caution">
    <text evidence="1">The sequence shown here is derived from an EMBL/GenBank/DDBJ whole genome shotgun (WGS) entry which is preliminary data.</text>
</comment>
<proteinExistence type="predicted"/>
<feature type="non-terminal residue" evidence="1">
    <location>
        <position position="1"/>
    </location>
</feature>
<protein>
    <submittedName>
        <fullName evidence="1">13669_t:CDS:1</fullName>
    </submittedName>
</protein>
<name>A0A9W4X3L1_9GLOM</name>
<reference evidence="1" key="1">
    <citation type="submission" date="2022-08" db="EMBL/GenBank/DDBJ databases">
        <authorList>
            <person name="Kallberg Y."/>
            <person name="Tangrot J."/>
            <person name="Rosling A."/>
        </authorList>
    </citation>
    <scope>NUCLEOTIDE SEQUENCE</scope>
    <source>
        <strain evidence="1">Wild A</strain>
    </source>
</reference>
<dbReference type="AlphaFoldDB" id="A0A9W4X3L1"/>